<dbReference type="InterPro" id="IPR018222">
    <property type="entry name" value="Nuclear_transport_factor_2_euk"/>
</dbReference>
<dbReference type="SUPFAM" id="SSF54427">
    <property type="entry name" value="NTF2-like"/>
    <property type="match status" value="1"/>
</dbReference>
<dbReference type="OrthoDB" id="25408at2759"/>
<name>A0A8H3EGB8_9LECA</name>
<evidence type="ECO:0000313" key="2">
    <source>
        <dbReference type="EMBL" id="CAF9906211.1"/>
    </source>
</evidence>
<comment type="caution">
    <text evidence="2">The sequence shown here is derived from an EMBL/GenBank/DDBJ whole genome shotgun (WGS) entry which is preliminary data.</text>
</comment>
<dbReference type="GO" id="GO:0006913">
    <property type="term" value="P:nucleocytoplasmic transport"/>
    <property type="evidence" value="ECO:0007669"/>
    <property type="project" value="InterPro"/>
</dbReference>
<organism evidence="2 3">
    <name type="scientific">Heterodermia speciosa</name>
    <dbReference type="NCBI Taxonomy" id="116794"/>
    <lineage>
        <taxon>Eukaryota</taxon>
        <taxon>Fungi</taxon>
        <taxon>Dikarya</taxon>
        <taxon>Ascomycota</taxon>
        <taxon>Pezizomycotina</taxon>
        <taxon>Lecanoromycetes</taxon>
        <taxon>OSLEUM clade</taxon>
        <taxon>Lecanoromycetidae</taxon>
        <taxon>Caliciales</taxon>
        <taxon>Physciaceae</taxon>
        <taxon>Heterodermia</taxon>
    </lineage>
</organism>
<keyword evidence="3" id="KW-1185">Reference proteome</keyword>
<dbReference type="AlphaFoldDB" id="A0A8H3EGB8"/>
<dbReference type="InterPro" id="IPR002075">
    <property type="entry name" value="NTF2_dom"/>
</dbReference>
<dbReference type="PANTHER" id="PTHR12612">
    <property type="entry name" value="NUCLEAR TRANSPORT FACTOR 2"/>
    <property type="match status" value="1"/>
</dbReference>
<evidence type="ECO:0000313" key="3">
    <source>
        <dbReference type="Proteomes" id="UP000664521"/>
    </source>
</evidence>
<sequence>MADLDEETETAISTEEALKFVDRYYKAMESYRATIASLYVKPTISADGKSLPSIVYNGHIYSSGDALQKAFLEEMPPTHFDIQSVDSHCLNPSYLAEGAHASNPGFDINMSILVAVSGSVRLEAKRSAPLQGFSESLILVPNAPTTSRFNKGKPIKDYLVQSQTFRLVS</sequence>
<dbReference type="Gene3D" id="3.10.450.50">
    <property type="match status" value="1"/>
</dbReference>
<reference evidence="2" key="1">
    <citation type="submission" date="2021-03" db="EMBL/GenBank/DDBJ databases">
        <authorList>
            <person name="Tagirdzhanova G."/>
        </authorList>
    </citation>
    <scope>NUCLEOTIDE SEQUENCE</scope>
</reference>
<dbReference type="InterPro" id="IPR045875">
    <property type="entry name" value="NTF2"/>
</dbReference>
<dbReference type="InterPro" id="IPR032710">
    <property type="entry name" value="NTF2-like_dom_sf"/>
</dbReference>
<feature type="domain" description="NTF2" evidence="1">
    <location>
        <begin position="16"/>
        <end position="167"/>
    </location>
</feature>
<evidence type="ECO:0000259" key="1">
    <source>
        <dbReference type="PROSITE" id="PS50177"/>
    </source>
</evidence>
<protein>
    <recommendedName>
        <fullName evidence="1">NTF2 domain-containing protein</fullName>
    </recommendedName>
</protein>
<gene>
    <name evidence="2" type="ORF">HETSPECPRED_006107</name>
</gene>
<dbReference type="Proteomes" id="UP000664521">
    <property type="component" value="Unassembled WGS sequence"/>
</dbReference>
<dbReference type="Pfam" id="PF02136">
    <property type="entry name" value="NTF2"/>
    <property type="match status" value="1"/>
</dbReference>
<dbReference type="PROSITE" id="PS50177">
    <property type="entry name" value="NTF2_DOMAIN"/>
    <property type="match status" value="1"/>
</dbReference>
<accession>A0A8H3EGB8</accession>
<proteinExistence type="predicted"/>
<dbReference type="EMBL" id="CAJPDS010000004">
    <property type="protein sequence ID" value="CAF9906211.1"/>
    <property type="molecule type" value="Genomic_DNA"/>
</dbReference>